<feature type="compositionally biased region" description="Basic and acidic residues" evidence="1">
    <location>
        <begin position="8"/>
        <end position="18"/>
    </location>
</feature>
<accession>A0A8X6HGH9</accession>
<protein>
    <submittedName>
        <fullName evidence="2">Uncharacterized protein</fullName>
    </submittedName>
</protein>
<feature type="region of interest" description="Disordered" evidence="1">
    <location>
        <begin position="1"/>
        <end position="100"/>
    </location>
</feature>
<evidence type="ECO:0000313" key="2">
    <source>
        <dbReference type="EMBL" id="GFR22443.1"/>
    </source>
</evidence>
<keyword evidence="3" id="KW-1185">Reference proteome</keyword>
<proteinExistence type="predicted"/>
<evidence type="ECO:0000313" key="3">
    <source>
        <dbReference type="Proteomes" id="UP000887116"/>
    </source>
</evidence>
<dbReference type="EMBL" id="BMAO01028160">
    <property type="protein sequence ID" value="GFR22443.1"/>
    <property type="molecule type" value="Genomic_DNA"/>
</dbReference>
<dbReference type="Proteomes" id="UP000887116">
    <property type="component" value="Unassembled WGS sequence"/>
</dbReference>
<dbReference type="AlphaFoldDB" id="A0A8X6HGH9"/>
<reference evidence="2" key="1">
    <citation type="submission" date="2020-07" db="EMBL/GenBank/DDBJ databases">
        <title>Multicomponent nature underlies the extraordinary mechanical properties of spider dragline silk.</title>
        <authorList>
            <person name="Kono N."/>
            <person name="Nakamura H."/>
            <person name="Mori M."/>
            <person name="Yoshida Y."/>
            <person name="Ohtoshi R."/>
            <person name="Malay A.D."/>
            <person name="Moran D.A.P."/>
            <person name="Tomita M."/>
            <person name="Numata K."/>
            <person name="Arakawa K."/>
        </authorList>
    </citation>
    <scope>NUCLEOTIDE SEQUENCE</scope>
</reference>
<organism evidence="2 3">
    <name type="scientific">Trichonephila clavata</name>
    <name type="common">Joro spider</name>
    <name type="synonym">Nephila clavata</name>
    <dbReference type="NCBI Taxonomy" id="2740835"/>
    <lineage>
        <taxon>Eukaryota</taxon>
        <taxon>Metazoa</taxon>
        <taxon>Ecdysozoa</taxon>
        <taxon>Arthropoda</taxon>
        <taxon>Chelicerata</taxon>
        <taxon>Arachnida</taxon>
        <taxon>Araneae</taxon>
        <taxon>Araneomorphae</taxon>
        <taxon>Entelegynae</taxon>
        <taxon>Araneoidea</taxon>
        <taxon>Nephilidae</taxon>
        <taxon>Trichonephila</taxon>
    </lineage>
</organism>
<feature type="compositionally biased region" description="Basic and acidic residues" evidence="1">
    <location>
        <begin position="70"/>
        <end position="91"/>
    </location>
</feature>
<name>A0A8X6HGH9_TRICU</name>
<evidence type="ECO:0000256" key="1">
    <source>
        <dbReference type="SAM" id="MobiDB-lite"/>
    </source>
</evidence>
<comment type="caution">
    <text evidence="2">The sequence shown here is derived from an EMBL/GenBank/DDBJ whole genome shotgun (WGS) entry which is preliminary data.</text>
</comment>
<gene>
    <name evidence="2" type="ORF">TNCT_365701</name>
</gene>
<sequence length="100" mass="11644">MGGRKRWKISESRGEPRGKMNKGIFHYKAPPPLYFLSSPQQGKEKTRNNSSKRIPDSPQMGRRMKPVRNRRAESKVDTGQKVKEDQHDTKVSPRGKRRKE</sequence>